<dbReference type="PROSITE" id="PS50929">
    <property type="entry name" value="ABC_TM1F"/>
    <property type="match status" value="1"/>
</dbReference>
<keyword evidence="4 10" id="KW-0067">ATP-binding</keyword>
<accession>E4L812</accession>
<protein>
    <submittedName>
        <fullName evidence="10">ABC transporter, ATP-binding protein</fullName>
    </submittedName>
</protein>
<dbReference type="Gene3D" id="1.20.1560.10">
    <property type="entry name" value="ABC transporter type 1, transmembrane domain"/>
    <property type="match status" value="1"/>
</dbReference>
<dbReference type="InterPro" id="IPR039421">
    <property type="entry name" value="Type_1_exporter"/>
</dbReference>
<evidence type="ECO:0000256" key="6">
    <source>
        <dbReference type="ARBA" id="ARBA00023136"/>
    </source>
</evidence>
<evidence type="ECO:0000256" key="5">
    <source>
        <dbReference type="ARBA" id="ARBA00022989"/>
    </source>
</evidence>
<feature type="transmembrane region" description="Helical" evidence="7">
    <location>
        <begin position="21"/>
        <end position="43"/>
    </location>
</feature>
<dbReference type="InterPro" id="IPR036640">
    <property type="entry name" value="ABC1_TM_sf"/>
</dbReference>
<dbReference type="SUPFAM" id="SSF90123">
    <property type="entry name" value="ABC transporter transmembrane region"/>
    <property type="match status" value="1"/>
</dbReference>
<dbReference type="InterPro" id="IPR003439">
    <property type="entry name" value="ABC_transporter-like_ATP-bd"/>
</dbReference>
<feature type="transmembrane region" description="Helical" evidence="7">
    <location>
        <begin position="241"/>
        <end position="266"/>
    </location>
</feature>
<dbReference type="Pfam" id="PF00005">
    <property type="entry name" value="ABC_tran"/>
    <property type="match status" value="1"/>
</dbReference>
<dbReference type="InterPro" id="IPR011527">
    <property type="entry name" value="ABC1_TM_dom"/>
</dbReference>
<dbReference type="InterPro" id="IPR017871">
    <property type="entry name" value="ABC_transporter-like_CS"/>
</dbReference>
<evidence type="ECO:0000313" key="11">
    <source>
        <dbReference type="Proteomes" id="UP000004594"/>
    </source>
</evidence>
<dbReference type="GO" id="GO:0015421">
    <property type="term" value="F:ABC-type oligopeptide transporter activity"/>
    <property type="evidence" value="ECO:0007669"/>
    <property type="project" value="TreeGrafter"/>
</dbReference>
<feature type="transmembrane region" description="Helical" evidence="7">
    <location>
        <begin position="55"/>
        <end position="74"/>
    </location>
</feature>
<keyword evidence="3" id="KW-0547">Nucleotide-binding</keyword>
<evidence type="ECO:0000256" key="1">
    <source>
        <dbReference type="ARBA" id="ARBA00004651"/>
    </source>
</evidence>
<name>E4L812_9FIRM</name>
<dbReference type="InterPro" id="IPR003593">
    <property type="entry name" value="AAA+_ATPase"/>
</dbReference>
<dbReference type="SMART" id="SM00382">
    <property type="entry name" value="AAA"/>
    <property type="match status" value="1"/>
</dbReference>
<evidence type="ECO:0000259" key="8">
    <source>
        <dbReference type="PROSITE" id="PS50893"/>
    </source>
</evidence>
<dbReference type="PROSITE" id="PS00211">
    <property type="entry name" value="ABC_TRANSPORTER_1"/>
    <property type="match status" value="1"/>
</dbReference>
<organism evidence="10 11">
    <name type="scientific">Dialister micraerophilus UPII 345-E</name>
    <dbReference type="NCBI Taxonomy" id="910314"/>
    <lineage>
        <taxon>Bacteria</taxon>
        <taxon>Bacillati</taxon>
        <taxon>Bacillota</taxon>
        <taxon>Negativicutes</taxon>
        <taxon>Veillonellales</taxon>
        <taxon>Veillonellaceae</taxon>
        <taxon>Dialister</taxon>
    </lineage>
</organism>
<dbReference type="FunFam" id="3.40.50.300:FF:001443">
    <property type="entry name" value="ABC transporter, ATP-binding protein"/>
    <property type="match status" value="1"/>
</dbReference>
<comment type="caution">
    <text evidence="10">The sequence shown here is derived from an EMBL/GenBank/DDBJ whole genome shotgun (WGS) entry which is preliminary data.</text>
</comment>
<keyword evidence="6 7" id="KW-0472">Membrane</keyword>
<dbReference type="eggNOG" id="COG1132">
    <property type="taxonomic scope" value="Bacteria"/>
</dbReference>
<dbReference type="Gene3D" id="3.40.50.300">
    <property type="entry name" value="P-loop containing nucleotide triphosphate hydrolases"/>
    <property type="match status" value="1"/>
</dbReference>
<proteinExistence type="predicted"/>
<feature type="domain" description="ABC transmembrane type-1" evidence="9">
    <location>
        <begin position="22"/>
        <end position="283"/>
    </location>
</feature>
<dbReference type="Proteomes" id="UP000004594">
    <property type="component" value="Unassembled WGS sequence"/>
</dbReference>
<evidence type="ECO:0000256" key="7">
    <source>
        <dbReference type="SAM" id="Phobius"/>
    </source>
</evidence>
<comment type="subcellular location">
    <subcellularLocation>
        <location evidence="1">Cell membrane</location>
        <topology evidence="1">Multi-pass membrane protein</topology>
    </subcellularLocation>
</comment>
<gene>
    <name evidence="10" type="ORF">HMPREF9220_0858</name>
</gene>
<dbReference type="Pfam" id="PF00664">
    <property type="entry name" value="ABC_membrane"/>
    <property type="match status" value="1"/>
</dbReference>
<feature type="transmembrane region" description="Helical" evidence="7">
    <location>
        <begin position="137"/>
        <end position="153"/>
    </location>
</feature>
<feature type="domain" description="ABC transporter" evidence="8">
    <location>
        <begin position="330"/>
        <end position="564"/>
    </location>
</feature>
<feature type="transmembrane region" description="Helical" evidence="7">
    <location>
        <begin position="159"/>
        <end position="176"/>
    </location>
</feature>
<dbReference type="EMBL" id="AENT01000010">
    <property type="protein sequence ID" value="EFR43129.1"/>
    <property type="molecule type" value="Genomic_DNA"/>
</dbReference>
<dbReference type="GO" id="GO:0016887">
    <property type="term" value="F:ATP hydrolysis activity"/>
    <property type="evidence" value="ECO:0007669"/>
    <property type="project" value="InterPro"/>
</dbReference>
<dbReference type="GO" id="GO:0005524">
    <property type="term" value="F:ATP binding"/>
    <property type="evidence" value="ECO:0007669"/>
    <property type="project" value="UniProtKB-KW"/>
</dbReference>
<dbReference type="GO" id="GO:0005886">
    <property type="term" value="C:plasma membrane"/>
    <property type="evidence" value="ECO:0007669"/>
    <property type="project" value="UniProtKB-SubCell"/>
</dbReference>
<evidence type="ECO:0000313" key="10">
    <source>
        <dbReference type="EMBL" id="EFR43129.1"/>
    </source>
</evidence>
<evidence type="ECO:0000256" key="3">
    <source>
        <dbReference type="ARBA" id="ARBA00022741"/>
    </source>
</evidence>
<sequence>MIKFYEQRFALTKKGAKELTKATILSLIVYFIQMLPVILLMKLCDDILKGILSDAGLYSILSIIILVILYPALLKEYDLLYNATYKASANLRIDTVERMRKLPLWYFSRHNISDMTQMIMSDITGIEHAMSHSIPKVFGFIGFFICISVLMFFENLKMSIAVITPILCSFAFILLSRKMQIKIHNKYFKQLRENSEAFQETIEMQQEIKSYCLSKYINKKLNKKMDLSEKMHLIGEIKQSVIMIFSILTGYLGVGVVIITGTYLLMTEQITLVYMIGYFLASLKFKEIVDSSEENIMEILYLTPKIERIRKMKNVETEEGKDFEFSNFDIELEDVEFSYEKGIKVLNGVSFKARQGEVTAIVGKSGCGKSSILKLISKLYDYDKGKIIIGGKNIKNISTDSLFKNISMVFQDVVLFNTTVYGNILIGRKDATREEVYEAAKLAGCDTFVNKLSDRYETVVGENGATLSGGERQRISIARAFLKNSPILILDEFMANLDIETEKEIQLSLNELIKNKTVIVISHRMKSIEKVNHIVVINNGVVECEGTHEELIEKSFVYNELLNKSKMIEDFIY</sequence>
<dbReference type="InterPro" id="IPR027417">
    <property type="entry name" value="P-loop_NTPase"/>
</dbReference>
<evidence type="ECO:0000256" key="2">
    <source>
        <dbReference type="ARBA" id="ARBA00022692"/>
    </source>
</evidence>
<dbReference type="PANTHER" id="PTHR43394">
    <property type="entry name" value="ATP-DEPENDENT PERMEASE MDL1, MITOCHONDRIAL"/>
    <property type="match status" value="1"/>
</dbReference>
<keyword evidence="2 7" id="KW-0812">Transmembrane</keyword>
<evidence type="ECO:0000259" key="9">
    <source>
        <dbReference type="PROSITE" id="PS50929"/>
    </source>
</evidence>
<dbReference type="PANTHER" id="PTHR43394:SF1">
    <property type="entry name" value="ATP-BINDING CASSETTE SUB-FAMILY B MEMBER 10, MITOCHONDRIAL"/>
    <property type="match status" value="1"/>
</dbReference>
<dbReference type="RefSeq" id="WP_007554214.1">
    <property type="nucleotide sequence ID" value="NZ_AENT01000010.1"/>
</dbReference>
<dbReference type="PROSITE" id="PS50893">
    <property type="entry name" value="ABC_TRANSPORTER_2"/>
    <property type="match status" value="1"/>
</dbReference>
<dbReference type="SUPFAM" id="SSF52540">
    <property type="entry name" value="P-loop containing nucleoside triphosphate hydrolases"/>
    <property type="match status" value="1"/>
</dbReference>
<evidence type="ECO:0000256" key="4">
    <source>
        <dbReference type="ARBA" id="ARBA00022840"/>
    </source>
</evidence>
<dbReference type="AlphaFoldDB" id="E4L812"/>
<dbReference type="OrthoDB" id="9802264at2"/>
<keyword evidence="5 7" id="KW-1133">Transmembrane helix</keyword>
<reference evidence="10 11" key="1">
    <citation type="submission" date="2010-11" db="EMBL/GenBank/DDBJ databases">
        <authorList>
            <person name="Durkin A.S."/>
            <person name="Madupu R."/>
            <person name="Torralba M."/>
            <person name="Gillis M."/>
            <person name="Methe B."/>
            <person name="Sutton G."/>
            <person name="Nelson K.E."/>
        </authorList>
    </citation>
    <scope>NUCLEOTIDE SEQUENCE [LARGE SCALE GENOMIC DNA]</scope>
    <source>
        <strain evidence="10 11">UPII 345-E</strain>
    </source>
</reference>